<evidence type="ECO:0000256" key="1">
    <source>
        <dbReference type="SAM" id="MobiDB-lite"/>
    </source>
</evidence>
<dbReference type="Proteomes" id="UP000660729">
    <property type="component" value="Unassembled WGS sequence"/>
</dbReference>
<gene>
    <name evidence="2" type="ORF">HII31_10158</name>
</gene>
<comment type="caution">
    <text evidence="2">The sequence shown here is derived from an EMBL/GenBank/DDBJ whole genome shotgun (WGS) entry which is preliminary data.</text>
</comment>
<sequence>MMSPEKLPQAKRMLRPNHTAMNWSKETSDSSFDARQQVLSPCEDLMPPYQGEMHAPALEGDILHCQSGMCLSEPMEEEHAEIDEFLRYMNA</sequence>
<evidence type="ECO:0000313" key="3">
    <source>
        <dbReference type="Proteomes" id="UP000660729"/>
    </source>
</evidence>
<keyword evidence="3" id="KW-1185">Reference proteome</keyword>
<protein>
    <submittedName>
        <fullName evidence="2">Uncharacterized protein</fullName>
    </submittedName>
</protein>
<feature type="compositionally biased region" description="Polar residues" evidence="1">
    <location>
        <begin position="19"/>
        <end position="34"/>
    </location>
</feature>
<feature type="region of interest" description="Disordered" evidence="1">
    <location>
        <begin position="1"/>
        <end position="34"/>
    </location>
</feature>
<proteinExistence type="predicted"/>
<dbReference type="AlphaFoldDB" id="A0A8H6REC4"/>
<dbReference type="OrthoDB" id="10435864at2759"/>
<evidence type="ECO:0000313" key="2">
    <source>
        <dbReference type="EMBL" id="KAF7188496.1"/>
    </source>
</evidence>
<organism evidence="2 3">
    <name type="scientific">Pseudocercospora fuligena</name>
    <dbReference type="NCBI Taxonomy" id="685502"/>
    <lineage>
        <taxon>Eukaryota</taxon>
        <taxon>Fungi</taxon>
        <taxon>Dikarya</taxon>
        <taxon>Ascomycota</taxon>
        <taxon>Pezizomycotina</taxon>
        <taxon>Dothideomycetes</taxon>
        <taxon>Dothideomycetidae</taxon>
        <taxon>Mycosphaerellales</taxon>
        <taxon>Mycosphaerellaceae</taxon>
        <taxon>Pseudocercospora</taxon>
    </lineage>
</organism>
<reference evidence="2" key="1">
    <citation type="submission" date="2020-04" db="EMBL/GenBank/DDBJ databases">
        <title>Draft genome resource of the tomato pathogen Pseudocercospora fuligena.</title>
        <authorList>
            <person name="Zaccaron A."/>
        </authorList>
    </citation>
    <scope>NUCLEOTIDE SEQUENCE</scope>
    <source>
        <strain evidence="2">PF001</strain>
    </source>
</reference>
<accession>A0A8H6REC4</accession>
<name>A0A8H6REC4_9PEZI</name>
<dbReference type="EMBL" id="JABCIY010000209">
    <property type="protein sequence ID" value="KAF7188496.1"/>
    <property type="molecule type" value="Genomic_DNA"/>
</dbReference>